<feature type="compositionally biased region" description="Basic residues" evidence="1">
    <location>
        <begin position="77"/>
        <end position="86"/>
    </location>
</feature>
<dbReference type="Proteomes" id="UP001630127">
    <property type="component" value="Unassembled WGS sequence"/>
</dbReference>
<accession>A0ABD2Y4S4</accession>
<evidence type="ECO:0000313" key="4">
    <source>
        <dbReference type="Proteomes" id="UP001630127"/>
    </source>
</evidence>
<protein>
    <submittedName>
        <fullName evidence="3">Uncharacterized protein</fullName>
    </submittedName>
</protein>
<feature type="chain" id="PRO_5044777855" evidence="2">
    <location>
        <begin position="30"/>
        <end position="86"/>
    </location>
</feature>
<proteinExistence type="predicted"/>
<dbReference type="PANTHER" id="PTHR33474">
    <property type="entry name" value="TRANSMEMBRANE PROTEIN"/>
    <property type="match status" value="1"/>
</dbReference>
<keyword evidence="2" id="KW-0732">Signal</keyword>
<reference evidence="3 4" key="1">
    <citation type="submission" date="2024-11" db="EMBL/GenBank/DDBJ databases">
        <title>A near-complete genome assembly of Cinchona calisaya.</title>
        <authorList>
            <person name="Lian D.C."/>
            <person name="Zhao X.W."/>
            <person name="Wei L."/>
        </authorList>
    </citation>
    <scope>NUCLEOTIDE SEQUENCE [LARGE SCALE GENOMIC DNA]</scope>
    <source>
        <tissue evidence="3">Nenye</tissue>
    </source>
</reference>
<organism evidence="3 4">
    <name type="scientific">Cinchona calisaya</name>
    <dbReference type="NCBI Taxonomy" id="153742"/>
    <lineage>
        <taxon>Eukaryota</taxon>
        <taxon>Viridiplantae</taxon>
        <taxon>Streptophyta</taxon>
        <taxon>Embryophyta</taxon>
        <taxon>Tracheophyta</taxon>
        <taxon>Spermatophyta</taxon>
        <taxon>Magnoliopsida</taxon>
        <taxon>eudicotyledons</taxon>
        <taxon>Gunneridae</taxon>
        <taxon>Pentapetalae</taxon>
        <taxon>asterids</taxon>
        <taxon>lamiids</taxon>
        <taxon>Gentianales</taxon>
        <taxon>Rubiaceae</taxon>
        <taxon>Cinchonoideae</taxon>
        <taxon>Cinchoneae</taxon>
        <taxon>Cinchona</taxon>
    </lineage>
</organism>
<evidence type="ECO:0000256" key="2">
    <source>
        <dbReference type="SAM" id="SignalP"/>
    </source>
</evidence>
<dbReference type="PANTHER" id="PTHR33474:SF2">
    <property type="entry name" value="TRANSMEMBRANE PROTEIN"/>
    <property type="match status" value="1"/>
</dbReference>
<name>A0ABD2Y4S4_9GENT</name>
<keyword evidence="4" id="KW-1185">Reference proteome</keyword>
<gene>
    <name evidence="3" type="ORF">ACH5RR_035876</name>
</gene>
<feature type="region of interest" description="Disordered" evidence="1">
    <location>
        <begin position="65"/>
        <end position="86"/>
    </location>
</feature>
<dbReference type="AlphaFoldDB" id="A0ABD2Y4S4"/>
<evidence type="ECO:0000313" key="3">
    <source>
        <dbReference type="EMBL" id="KAL3501427.1"/>
    </source>
</evidence>
<dbReference type="EMBL" id="JBJUIK010000015">
    <property type="protein sequence ID" value="KAL3501427.1"/>
    <property type="molecule type" value="Genomic_DNA"/>
</dbReference>
<feature type="signal peptide" evidence="2">
    <location>
        <begin position="1"/>
        <end position="29"/>
    </location>
</feature>
<evidence type="ECO:0000256" key="1">
    <source>
        <dbReference type="SAM" id="MobiDB-lite"/>
    </source>
</evidence>
<comment type="caution">
    <text evidence="3">The sequence shown here is derived from an EMBL/GenBank/DDBJ whole genome shotgun (WGS) entry which is preliminary data.</text>
</comment>
<sequence>MAGCALHLIVTFLAFSSLVPFNVVATSRAISLLNGSHDIQALDDINQITTGEIAEEEFNYRRMDFESRDYPGPGANNRHKPPPGGD</sequence>